<gene>
    <name evidence="2" type="ORF">GALMADRAFT_468398</name>
</gene>
<dbReference type="HOGENOM" id="CLU_1277690_0_0_1"/>
<protein>
    <submittedName>
        <fullName evidence="2">Uncharacterized protein</fullName>
    </submittedName>
</protein>
<reference evidence="3" key="1">
    <citation type="journal article" date="2014" name="Proc. Natl. Acad. Sci. U.S.A.">
        <title>Extensive sampling of basidiomycete genomes demonstrates inadequacy of the white-rot/brown-rot paradigm for wood decay fungi.</title>
        <authorList>
            <person name="Riley R."/>
            <person name="Salamov A.A."/>
            <person name="Brown D.W."/>
            <person name="Nagy L.G."/>
            <person name="Floudas D."/>
            <person name="Held B.W."/>
            <person name="Levasseur A."/>
            <person name="Lombard V."/>
            <person name="Morin E."/>
            <person name="Otillar R."/>
            <person name="Lindquist E.A."/>
            <person name="Sun H."/>
            <person name="LaButti K.M."/>
            <person name="Schmutz J."/>
            <person name="Jabbour D."/>
            <person name="Luo H."/>
            <person name="Baker S.E."/>
            <person name="Pisabarro A.G."/>
            <person name="Walton J.D."/>
            <person name="Blanchette R.A."/>
            <person name="Henrissat B."/>
            <person name="Martin F."/>
            <person name="Cullen D."/>
            <person name="Hibbett D.S."/>
            <person name="Grigoriev I.V."/>
        </authorList>
    </citation>
    <scope>NUCLEOTIDE SEQUENCE [LARGE SCALE GENOMIC DNA]</scope>
    <source>
        <strain evidence="3">CBS 339.88</strain>
    </source>
</reference>
<feature type="region of interest" description="Disordered" evidence="1">
    <location>
        <begin position="136"/>
        <end position="173"/>
    </location>
</feature>
<evidence type="ECO:0000313" key="3">
    <source>
        <dbReference type="Proteomes" id="UP000027222"/>
    </source>
</evidence>
<feature type="compositionally biased region" description="Basic residues" evidence="1">
    <location>
        <begin position="101"/>
        <end position="110"/>
    </location>
</feature>
<organism evidence="2 3">
    <name type="scientific">Galerina marginata (strain CBS 339.88)</name>
    <dbReference type="NCBI Taxonomy" id="685588"/>
    <lineage>
        <taxon>Eukaryota</taxon>
        <taxon>Fungi</taxon>
        <taxon>Dikarya</taxon>
        <taxon>Basidiomycota</taxon>
        <taxon>Agaricomycotina</taxon>
        <taxon>Agaricomycetes</taxon>
        <taxon>Agaricomycetidae</taxon>
        <taxon>Agaricales</taxon>
        <taxon>Agaricineae</taxon>
        <taxon>Strophariaceae</taxon>
        <taxon>Galerina</taxon>
    </lineage>
</organism>
<keyword evidence="3" id="KW-1185">Reference proteome</keyword>
<dbReference type="AlphaFoldDB" id="A0A067TB64"/>
<dbReference type="Proteomes" id="UP000027222">
    <property type="component" value="Unassembled WGS sequence"/>
</dbReference>
<proteinExistence type="predicted"/>
<accession>A0A067TB64</accession>
<sequence>MKKSKKLKRRRRSRLLAKERLLLNRNRVALQLNPDLRHSKVPNLCQNAIYYKSLENLQVANLRRRVPKRLQQHPLMWTLWKYQTPKSRKSRHPLRNGTGKVKPKRQKTRRNNKTKLLLLRKQGESEKLWRRTRVMEKASSSWTNPRRRRNGPEHRVKCGIPTQRKSSQNRGVVLEADSQLREWSQRTRTRKTRSRQRKRNARSFQLLLLARLHSAP</sequence>
<feature type="region of interest" description="Disordered" evidence="1">
    <location>
        <begin position="84"/>
        <end position="110"/>
    </location>
</feature>
<name>A0A067TB64_GALM3</name>
<evidence type="ECO:0000256" key="1">
    <source>
        <dbReference type="SAM" id="MobiDB-lite"/>
    </source>
</evidence>
<evidence type="ECO:0000313" key="2">
    <source>
        <dbReference type="EMBL" id="KDR76243.1"/>
    </source>
</evidence>
<dbReference type="EMBL" id="KL142379">
    <property type="protein sequence ID" value="KDR76243.1"/>
    <property type="molecule type" value="Genomic_DNA"/>
</dbReference>